<dbReference type="Gene3D" id="1.20.120.620">
    <property type="entry name" value="Backbone structure of the membrane domain of e. Coli histidine kinase receptor kdpd"/>
    <property type="match status" value="1"/>
</dbReference>
<dbReference type="Gene3D" id="3.30.565.10">
    <property type="entry name" value="Histidine kinase-like ATPase, C-terminal domain"/>
    <property type="match status" value="1"/>
</dbReference>
<evidence type="ECO:0000256" key="9">
    <source>
        <dbReference type="ARBA" id="ARBA00022840"/>
    </source>
</evidence>
<keyword evidence="5" id="KW-0808">Transferase</keyword>
<evidence type="ECO:0000259" key="15">
    <source>
        <dbReference type="SMART" id="SM00387"/>
    </source>
</evidence>
<comment type="caution">
    <text evidence="16">The sequence shown here is derived from an EMBL/GenBank/DDBJ whole genome shotgun (WGS) entry which is preliminary data.</text>
</comment>
<evidence type="ECO:0000256" key="2">
    <source>
        <dbReference type="ARBA" id="ARBA00004141"/>
    </source>
</evidence>
<dbReference type="InterPro" id="IPR003018">
    <property type="entry name" value="GAF"/>
</dbReference>
<feature type="transmembrane region" description="Helical" evidence="13">
    <location>
        <begin position="62"/>
        <end position="89"/>
    </location>
</feature>
<evidence type="ECO:0000256" key="4">
    <source>
        <dbReference type="ARBA" id="ARBA00022553"/>
    </source>
</evidence>
<keyword evidence="17" id="KW-1185">Reference proteome</keyword>
<dbReference type="Gene3D" id="1.20.5.1930">
    <property type="match status" value="1"/>
</dbReference>
<evidence type="ECO:0000256" key="6">
    <source>
        <dbReference type="ARBA" id="ARBA00022692"/>
    </source>
</evidence>
<accession>A0ABW6SH29</accession>
<organism evidence="16 17">
    <name type="scientific">Nocardia jiangxiensis</name>
    <dbReference type="NCBI Taxonomy" id="282685"/>
    <lineage>
        <taxon>Bacteria</taxon>
        <taxon>Bacillati</taxon>
        <taxon>Actinomycetota</taxon>
        <taxon>Actinomycetes</taxon>
        <taxon>Mycobacteriales</taxon>
        <taxon>Nocardiaceae</taxon>
        <taxon>Nocardia</taxon>
    </lineage>
</organism>
<sequence length="537" mass="56429">MPREGSTEDAPSVRTGLLSALRRPATPPLWLGIVVAVVVIALETFVIILLQDLSPGETFEPVYLLGILVISMVWGLGLAVATSLVSAIGLAIFDARSGGKVPPFDSENFVLVVVFLVAALCTNFIAGLARLRALEADQRRREAEEAKTGLQESRDRISVLAEQQAALRRVATLVARGAPAFEVFSAVAEQLARALGTTNASLWRYESDGTATLVSAHDDPLQTTTMPVGSRWSLEDHRIVGLILASGRPARIASNDSPGGTAARIREFGLHGEVGAPIIVEGSVWGAAIIGTAKPGPLPPDTEARVADFADLVATAIANAESRAELTASRARIVAVADEERRRLERDLHDGAQQRLVSLALELRSLQDSVPAELDALNGQIARVATGLAGATENLQELSRGIHPAILSKGGLVPALKTLARRCPVPVDLDAAVERRLPDPVEIGAYYAVAEALTNAAKHARASEVSVWAAMKGDSLCLSIRDDGVGGADAGKGSGLVGLKDRIEVLGGHLLVTSPTGIGTSLYITIPVDAQDSTPLR</sequence>
<evidence type="ECO:0000256" key="1">
    <source>
        <dbReference type="ARBA" id="ARBA00000085"/>
    </source>
</evidence>
<evidence type="ECO:0000256" key="7">
    <source>
        <dbReference type="ARBA" id="ARBA00022741"/>
    </source>
</evidence>
<dbReference type="Gene3D" id="3.30.450.40">
    <property type="match status" value="1"/>
</dbReference>
<dbReference type="EC" id="2.7.13.3" evidence="3"/>
<protein>
    <recommendedName>
        <fullName evidence="3">histidine kinase</fullName>
        <ecNumber evidence="3">2.7.13.3</ecNumber>
    </recommendedName>
</protein>
<dbReference type="InterPro" id="IPR029016">
    <property type="entry name" value="GAF-like_dom_sf"/>
</dbReference>
<evidence type="ECO:0000256" key="5">
    <source>
        <dbReference type="ARBA" id="ARBA00022679"/>
    </source>
</evidence>
<evidence type="ECO:0000313" key="16">
    <source>
        <dbReference type="EMBL" id="MFF3574853.1"/>
    </source>
</evidence>
<keyword evidence="9" id="KW-0067">ATP-binding</keyword>
<keyword evidence="6 13" id="KW-0812">Transmembrane</keyword>
<keyword evidence="10 13" id="KW-1133">Transmembrane helix</keyword>
<name>A0ABW6SH29_9NOCA</name>
<evidence type="ECO:0000259" key="14">
    <source>
        <dbReference type="SMART" id="SM00065"/>
    </source>
</evidence>
<keyword evidence="11" id="KW-0902">Two-component regulatory system</keyword>
<keyword evidence="7" id="KW-0547">Nucleotide-binding</keyword>
<feature type="domain" description="GAF" evidence="14">
    <location>
        <begin position="179"/>
        <end position="327"/>
    </location>
</feature>
<dbReference type="SMART" id="SM00065">
    <property type="entry name" value="GAF"/>
    <property type="match status" value="1"/>
</dbReference>
<dbReference type="EMBL" id="JBIAQY010000032">
    <property type="protein sequence ID" value="MFF3574853.1"/>
    <property type="molecule type" value="Genomic_DNA"/>
</dbReference>
<dbReference type="Pfam" id="PF02518">
    <property type="entry name" value="HATPase_c"/>
    <property type="match status" value="1"/>
</dbReference>
<proteinExistence type="predicted"/>
<evidence type="ECO:0000256" key="10">
    <source>
        <dbReference type="ARBA" id="ARBA00022989"/>
    </source>
</evidence>
<dbReference type="SUPFAM" id="SSF55874">
    <property type="entry name" value="ATPase domain of HSP90 chaperone/DNA topoisomerase II/histidine kinase"/>
    <property type="match status" value="1"/>
</dbReference>
<dbReference type="Pfam" id="PF13493">
    <property type="entry name" value="DUF4118"/>
    <property type="match status" value="1"/>
</dbReference>
<comment type="subcellular location">
    <subcellularLocation>
        <location evidence="2">Membrane</location>
        <topology evidence="2">Multi-pass membrane protein</topology>
    </subcellularLocation>
</comment>
<evidence type="ECO:0000256" key="11">
    <source>
        <dbReference type="ARBA" id="ARBA00023012"/>
    </source>
</evidence>
<dbReference type="InterPro" id="IPR036890">
    <property type="entry name" value="HATPase_C_sf"/>
</dbReference>
<keyword evidence="8" id="KW-0418">Kinase</keyword>
<reference evidence="16 17" key="1">
    <citation type="submission" date="2024-10" db="EMBL/GenBank/DDBJ databases">
        <title>The Natural Products Discovery Center: Release of the First 8490 Sequenced Strains for Exploring Actinobacteria Biosynthetic Diversity.</title>
        <authorList>
            <person name="Kalkreuter E."/>
            <person name="Kautsar S.A."/>
            <person name="Yang D."/>
            <person name="Bader C.D."/>
            <person name="Teijaro C.N."/>
            <person name="Fluegel L."/>
            <person name="Davis C.M."/>
            <person name="Simpson J.R."/>
            <person name="Lauterbach L."/>
            <person name="Steele A.D."/>
            <person name="Gui C."/>
            <person name="Meng S."/>
            <person name="Li G."/>
            <person name="Viehrig K."/>
            <person name="Ye F."/>
            <person name="Su P."/>
            <person name="Kiefer A.F."/>
            <person name="Nichols A."/>
            <person name="Cepeda A.J."/>
            <person name="Yan W."/>
            <person name="Fan B."/>
            <person name="Jiang Y."/>
            <person name="Adhikari A."/>
            <person name="Zheng C.-J."/>
            <person name="Schuster L."/>
            <person name="Cowan T.M."/>
            <person name="Smanski M.J."/>
            <person name="Chevrette M.G."/>
            <person name="De Carvalho L.P.S."/>
            <person name="Shen B."/>
        </authorList>
    </citation>
    <scope>NUCLEOTIDE SEQUENCE [LARGE SCALE GENOMIC DNA]</scope>
    <source>
        <strain evidence="16 17">NPDC002593</strain>
    </source>
</reference>
<dbReference type="SUPFAM" id="SSF55781">
    <property type="entry name" value="GAF domain-like"/>
    <property type="match status" value="1"/>
</dbReference>
<evidence type="ECO:0000256" key="12">
    <source>
        <dbReference type="ARBA" id="ARBA00023136"/>
    </source>
</evidence>
<dbReference type="InterPro" id="IPR003594">
    <property type="entry name" value="HATPase_dom"/>
</dbReference>
<dbReference type="InterPro" id="IPR050482">
    <property type="entry name" value="Sensor_HK_TwoCompSys"/>
</dbReference>
<dbReference type="InterPro" id="IPR038318">
    <property type="entry name" value="KdpD_sf"/>
</dbReference>
<evidence type="ECO:0000313" key="17">
    <source>
        <dbReference type="Proteomes" id="UP001601992"/>
    </source>
</evidence>
<keyword evidence="12 13" id="KW-0472">Membrane</keyword>
<keyword evidence="4" id="KW-0597">Phosphoprotein</keyword>
<gene>
    <name evidence="16" type="ORF">ACFYXQ_44620</name>
</gene>
<feature type="transmembrane region" description="Helical" evidence="13">
    <location>
        <begin position="109"/>
        <end position="131"/>
    </location>
</feature>
<dbReference type="Pfam" id="PF01590">
    <property type="entry name" value="GAF"/>
    <property type="match status" value="1"/>
</dbReference>
<comment type="catalytic activity">
    <reaction evidence="1">
        <text>ATP + protein L-histidine = ADP + protein N-phospho-L-histidine.</text>
        <dbReference type="EC" id="2.7.13.3"/>
    </reaction>
</comment>
<dbReference type="CDD" id="cd16917">
    <property type="entry name" value="HATPase_UhpB-NarQ-NarX-like"/>
    <property type="match status" value="1"/>
</dbReference>
<evidence type="ECO:0000256" key="13">
    <source>
        <dbReference type="SAM" id="Phobius"/>
    </source>
</evidence>
<dbReference type="InterPro" id="IPR011712">
    <property type="entry name" value="Sig_transdc_His_kin_sub3_dim/P"/>
</dbReference>
<evidence type="ECO:0000256" key="8">
    <source>
        <dbReference type="ARBA" id="ARBA00022777"/>
    </source>
</evidence>
<dbReference type="InterPro" id="IPR025201">
    <property type="entry name" value="KdpD_TM"/>
</dbReference>
<feature type="transmembrane region" description="Helical" evidence="13">
    <location>
        <begin position="29"/>
        <end position="50"/>
    </location>
</feature>
<dbReference type="PANTHER" id="PTHR24421">
    <property type="entry name" value="NITRATE/NITRITE SENSOR PROTEIN NARX-RELATED"/>
    <property type="match status" value="1"/>
</dbReference>
<dbReference type="PANTHER" id="PTHR24421:SF10">
    <property type="entry name" value="NITRATE_NITRITE SENSOR PROTEIN NARQ"/>
    <property type="match status" value="1"/>
</dbReference>
<dbReference type="Pfam" id="PF07730">
    <property type="entry name" value="HisKA_3"/>
    <property type="match status" value="1"/>
</dbReference>
<dbReference type="Proteomes" id="UP001601992">
    <property type="component" value="Unassembled WGS sequence"/>
</dbReference>
<evidence type="ECO:0000256" key="3">
    <source>
        <dbReference type="ARBA" id="ARBA00012438"/>
    </source>
</evidence>
<dbReference type="RefSeq" id="WP_387406977.1">
    <property type="nucleotide sequence ID" value="NZ_JBIAQY010000032.1"/>
</dbReference>
<dbReference type="SMART" id="SM00387">
    <property type="entry name" value="HATPase_c"/>
    <property type="match status" value="1"/>
</dbReference>
<feature type="domain" description="Histidine kinase/HSP90-like ATPase" evidence="15">
    <location>
        <begin position="440"/>
        <end position="530"/>
    </location>
</feature>